<reference evidence="3" key="1">
    <citation type="submission" date="2018-05" db="EMBL/GenBank/DDBJ databases">
        <authorList>
            <person name="Strepis N."/>
        </authorList>
    </citation>
    <scope>NUCLEOTIDE SEQUENCE [LARGE SCALE GENOMIC DNA]</scope>
</reference>
<proteinExistence type="predicted"/>
<dbReference type="SUPFAM" id="SSF53756">
    <property type="entry name" value="UDP-Glycosyltransferase/glycogen phosphorylase"/>
    <property type="match status" value="1"/>
</dbReference>
<organism evidence="2 3">
    <name type="scientific">Trichococcus shcherbakoviae</name>
    <dbReference type="NCBI Taxonomy" id="2094020"/>
    <lineage>
        <taxon>Bacteria</taxon>
        <taxon>Bacillati</taxon>
        <taxon>Bacillota</taxon>
        <taxon>Bacilli</taxon>
        <taxon>Lactobacillales</taxon>
        <taxon>Carnobacteriaceae</taxon>
        <taxon>Trichococcus</taxon>
    </lineage>
</organism>
<dbReference type="RefSeq" id="WP_119092601.1">
    <property type="nucleotide sequence ID" value="NZ_UNRR01000009.1"/>
</dbReference>
<dbReference type="CDD" id="cd03801">
    <property type="entry name" value="GT4_PimA-like"/>
    <property type="match status" value="1"/>
</dbReference>
<name>A0A383TEI1_9LACT</name>
<protein>
    <submittedName>
        <fullName evidence="2">Glycosyl transferases group 1</fullName>
    </submittedName>
</protein>
<evidence type="ECO:0000259" key="1">
    <source>
        <dbReference type="Pfam" id="PF00534"/>
    </source>
</evidence>
<dbReference type="Pfam" id="PF00534">
    <property type="entry name" value="Glycos_transf_1"/>
    <property type="match status" value="1"/>
</dbReference>
<dbReference type="Gene3D" id="3.40.50.2000">
    <property type="entry name" value="Glycogen Phosphorylase B"/>
    <property type="match status" value="2"/>
</dbReference>
<evidence type="ECO:0000313" key="2">
    <source>
        <dbReference type="EMBL" id="SYZ77871.1"/>
    </source>
</evidence>
<accession>A0A383TEI1</accession>
<dbReference type="PANTHER" id="PTHR12526:SF630">
    <property type="entry name" value="GLYCOSYLTRANSFERASE"/>
    <property type="match status" value="1"/>
</dbReference>
<feature type="domain" description="Glycosyl transferase family 1" evidence="1">
    <location>
        <begin position="216"/>
        <end position="340"/>
    </location>
</feature>
<keyword evidence="2" id="KW-0808">Transferase</keyword>
<dbReference type="InterPro" id="IPR001296">
    <property type="entry name" value="Glyco_trans_1"/>
</dbReference>
<dbReference type="AlphaFoldDB" id="A0A383TEI1"/>
<dbReference type="PANTHER" id="PTHR12526">
    <property type="entry name" value="GLYCOSYLTRANSFERASE"/>
    <property type="match status" value="1"/>
</dbReference>
<gene>
    <name evidence="2" type="ORF">TART1_0641</name>
</gene>
<dbReference type="EMBL" id="UNRR01000009">
    <property type="protein sequence ID" value="SYZ77871.1"/>
    <property type="molecule type" value="Genomic_DNA"/>
</dbReference>
<sequence>MDLLFAHDHIFYKFENLMYSTGGLSKEMIERYTDFFESVQIVSRQKELKEYNYKLTAASTDNVNFTFVPNFKSLGGYFKIKEAEKIIEREVINADVIIARLPSSIGNIAIEMAKKNNKPYLIEVVACPWDSLWNHSFKGKVIAPFSYYKMKNLIEESKFTIYVTERFLQERYPTRGKSTNCSNVALQKFDNDILTKRQHYIMNKNSQDPIIIGTTAAVDVKHKGQQYVIKALGELKSEGYANYQYHLVGGGNQDYLKKIAENYGVSDQVKFLGTMPHDKVFGWLDNIDLYIQPSRQEGLPRALIEAMSRAVPSLGAKTAGIPELLESDFIFSNTKRNIAEICQILKSFDKETMLKQANRNYEESKKYDKKIIEERRKNFFEELRVLDI</sequence>
<evidence type="ECO:0000313" key="3">
    <source>
        <dbReference type="Proteomes" id="UP000262072"/>
    </source>
</evidence>
<dbReference type="OrthoDB" id="9813638at2"/>
<dbReference type="Proteomes" id="UP000262072">
    <property type="component" value="Unassembled WGS sequence"/>
</dbReference>
<dbReference type="GO" id="GO:0016757">
    <property type="term" value="F:glycosyltransferase activity"/>
    <property type="evidence" value="ECO:0007669"/>
    <property type="project" value="InterPro"/>
</dbReference>